<reference evidence="3" key="1">
    <citation type="submission" date="2025-05" db="UniProtKB">
        <authorList>
            <consortium name="EnsemblMetazoa"/>
        </authorList>
    </citation>
    <scope>IDENTIFICATION</scope>
</reference>
<name>A0ABM5KUP6_DIAVI</name>
<keyword evidence="2" id="KW-0732">Signal</keyword>
<keyword evidence="1" id="KW-0472">Membrane</keyword>
<keyword evidence="1" id="KW-1133">Transmembrane helix</keyword>
<protein>
    <submittedName>
        <fullName evidence="3">Uncharacterized protein</fullName>
    </submittedName>
</protein>
<keyword evidence="4" id="KW-1185">Reference proteome</keyword>
<proteinExistence type="predicted"/>
<feature type="chain" id="PRO_5046293763" evidence="2">
    <location>
        <begin position="22"/>
        <end position="134"/>
    </location>
</feature>
<keyword evidence="1" id="KW-0812">Transmembrane</keyword>
<dbReference type="GeneID" id="126889572"/>
<evidence type="ECO:0000313" key="4">
    <source>
        <dbReference type="Proteomes" id="UP001652700"/>
    </source>
</evidence>
<dbReference type="RefSeq" id="XP_050513913.1">
    <property type="nucleotide sequence ID" value="XM_050657956.1"/>
</dbReference>
<sequence>MKFPLFIFIFTCMLSSSFILALNRVDLSDQAFDVEDRKNYPGFTEVLRSMAEILQSIISLLTGGGSVDKVVKSVQGFAVELTRLVSIQGMVGQIPMIGSFLQPIVSLINLILSNAPLLGGMISLILVGLDVPEP</sequence>
<evidence type="ECO:0000256" key="2">
    <source>
        <dbReference type="SAM" id="SignalP"/>
    </source>
</evidence>
<feature type="transmembrane region" description="Helical" evidence="1">
    <location>
        <begin position="104"/>
        <end position="129"/>
    </location>
</feature>
<feature type="signal peptide" evidence="2">
    <location>
        <begin position="1"/>
        <end position="21"/>
    </location>
</feature>
<dbReference type="EnsemblMetazoa" id="XM_050657956.1">
    <property type="protein sequence ID" value="XP_050513913.1"/>
    <property type="gene ID" value="LOC126889572"/>
</dbReference>
<organism evidence="3 4">
    <name type="scientific">Diabrotica virgifera virgifera</name>
    <name type="common">western corn rootworm</name>
    <dbReference type="NCBI Taxonomy" id="50390"/>
    <lineage>
        <taxon>Eukaryota</taxon>
        <taxon>Metazoa</taxon>
        <taxon>Ecdysozoa</taxon>
        <taxon>Arthropoda</taxon>
        <taxon>Hexapoda</taxon>
        <taxon>Insecta</taxon>
        <taxon>Pterygota</taxon>
        <taxon>Neoptera</taxon>
        <taxon>Endopterygota</taxon>
        <taxon>Coleoptera</taxon>
        <taxon>Polyphaga</taxon>
        <taxon>Cucujiformia</taxon>
        <taxon>Chrysomeloidea</taxon>
        <taxon>Chrysomelidae</taxon>
        <taxon>Galerucinae</taxon>
        <taxon>Diabroticina</taxon>
        <taxon>Diabroticites</taxon>
        <taxon>Diabrotica</taxon>
    </lineage>
</organism>
<evidence type="ECO:0000313" key="3">
    <source>
        <dbReference type="EnsemblMetazoa" id="XP_050513913.1"/>
    </source>
</evidence>
<evidence type="ECO:0000256" key="1">
    <source>
        <dbReference type="SAM" id="Phobius"/>
    </source>
</evidence>
<dbReference type="Proteomes" id="UP001652700">
    <property type="component" value="Unplaced"/>
</dbReference>
<accession>A0ABM5KUP6</accession>